<dbReference type="EMBL" id="JASAOG010000081">
    <property type="protein sequence ID" value="KAK0054046.1"/>
    <property type="molecule type" value="Genomic_DNA"/>
</dbReference>
<organism evidence="6 7">
    <name type="scientific">Biomphalaria pfeifferi</name>
    <name type="common">Bloodfluke planorb</name>
    <name type="synonym">Freshwater snail</name>
    <dbReference type="NCBI Taxonomy" id="112525"/>
    <lineage>
        <taxon>Eukaryota</taxon>
        <taxon>Metazoa</taxon>
        <taxon>Spiralia</taxon>
        <taxon>Lophotrochozoa</taxon>
        <taxon>Mollusca</taxon>
        <taxon>Gastropoda</taxon>
        <taxon>Heterobranchia</taxon>
        <taxon>Euthyneura</taxon>
        <taxon>Panpulmonata</taxon>
        <taxon>Hygrophila</taxon>
        <taxon>Lymnaeoidea</taxon>
        <taxon>Planorbidae</taxon>
        <taxon>Biomphalaria</taxon>
    </lineage>
</organism>
<evidence type="ECO:0000256" key="1">
    <source>
        <dbReference type="ARBA" id="ARBA00004613"/>
    </source>
</evidence>
<dbReference type="InterPro" id="IPR009030">
    <property type="entry name" value="Growth_fac_rcpt_cys_sf"/>
</dbReference>
<accession>A0AAD8BGM2</accession>
<dbReference type="Pfam" id="PF00219">
    <property type="entry name" value="IGFBP"/>
    <property type="match status" value="1"/>
</dbReference>
<comment type="caution">
    <text evidence="6">The sequence shown here is derived from an EMBL/GenBank/DDBJ whole genome shotgun (WGS) entry which is preliminary data.</text>
</comment>
<dbReference type="GO" id="GO:0005520">
    <property type="term" value="F:insulin-like growth factor binding"/>
    <property type="evidence" value="ECO:0007669"/>
    <property type="project" value="InterPro"/>
</dbReference>
<dbReference type="SMART" id="SM00121">
    <property type="entry name" value="IB"/>
    <property type="match status" value="1"/>
</dbReference>
<dbReference type="InterPro" id="IPR000867">
    <property type="entry name" value="IGFBP-like"/>
</dbReference>
<evidence type="ECO:0000313" key="6">
    <source>
        <dbReference type="EMBL" id="KAK0054046.1"/>
    </source>
</evidence>
<reference evidence="6" key="1">
    <citation type="journal article" date="2023" name="PLoS Negl. Trop. Dis.">
        <title>A genome sequence for Biomphalaria pfeifferi, the major vector snail for the human-infecting parasite Schistosoma mansoni.</title>
        <authorList>
            <person name="Bu L."/>
            <person name="Lu L."/>
            <person name="Laidemitt M.R."/>
            <person name="Zhang S.M."/>
            <person name="Mutuku M."/>
            <person name="Mkoji G."/>
            <person name="Steinauer M."/>
            <person name="Loker E.S."/>
        </authorList>
    </citation>
    <scope>NUCLEOTIDE SEQUENCE</scope>
    <source>
        <strain evidence="6">KasaAsao</strain>
    </source>
</reference>
<feature type="domain" description="IGFBP N-terminal" evidence="5">
    <location>
        <begin position="32"/>
        <end position="103"/>
    </location>
</feature>
<comment type="subcellular location">
    <subcellularLocation>
        <location evidence="1">Secreted</location>
    </subcellularLocation>
</comment>
<dbReference type="PANTHER" id="PTHR14186">
    <property type="entry name" value="INSULIN-LIKE GROWTH FACTOR BINDING PROTEIN-RELATED"/>
    <property type="match status" value="1"/>
</dbReference>
<evidence type="ECO:0000259" key="5">
    <source>
        <dbReference type="PROSITE" id="PS51323"/>
    </source>
</evidence>
<dbReference type="GO" id="GO:0001558">
    <property type="term" value="P:regulation of cell growth"/>
    <property type="evidence" value="ECO:0007669"/>
    <property type="project" value="InterPro"/>
</dbReference>
<dbReference type="PANTHER" id="PTHR14186:SF20">
    <property type="entry name" value="CYSTEINE-RICH MOTOR NEURON 1 PROTEIN-LIKE"/>
    <property type="match status" value="1"/>
</dbReference>
<name>A0AAD8BGM2_BIOPF</name>
<evidence type="ECO:0000313" key="7">
    <source>
        <dbReference type="Proteomes" id="UP001233172"/>
    </source>
</evidence>
<keyword evidence="7" id="KW-1185">Reference proteome</keyword>
<reference evidence="6" key="2">
    <citation type="submission" date="2023-04" db="EMBL/GenBank/DDBJ databases">
        <authorList>
            <person name="Bu L."/>
            <person name="Lu L."/>
            <person name="Laidemitt M.R."/>
            <person name="Zhang S.M."/>
            <person name="Mutuku M."/>
            <person name="Mkoji G."/>
            <person name="Steinauer M."/>
            <person name="Loker E.S."/>
        </authorList>
    </citation>
    <scope>NUCLEOTIDE SEQUENCE</scope>
    <source>
        <strain evidence="6">KasaAsao</strain>
        <tissue evidence="6">Whole Snail</tissue>
    </source>
</reference>
<protein>
    <submittedName>
        <fullName evidence="6">Insulin-like growth factor-binding protein 2 isoform X2</fullName>
    </submittedName>
</protein>
<gene>
    <name evidence="6" type="ORF">Bpfe_016537</name>
</gene>
<keyword evidence="3" id="KW-0732">Signal</keyword>
<dbReference type="GO" id="GO:0005576">
    <property type="term" value="C:extracellular region"/>
    <property type="evidence" value="ECO:0007669"/>
    <property type="project" value="UniProtKB-SubCell"/>
</dbReference>
<proteinExistence type="predicted"/>
<dbReference type="Proteomes" id="UP001233172">
    <property type="component" value="Unassembled WGS sequence"/>
</dbReference>
<dbReference type="SUPFAM" id="SSF57184">
    <property type="entry name" value="Growth factor receptor domain"/>
    <property type="match status" value="1"/>
</dbReference>
<dbReference type="GO" id="GO:0009966">
    <property type="term" value="P:regulation of signal transduction"/>
    <property type="evidence" value="ECO:0007669"/>
    <property type="project" value="TreeGrafter"/>
</dbReference>
<keyword evidence="2" id="KW-0964">Secreted</keyword>
<dbReference type="PROSITE" id="PS51323">
    <property type="entry name" value="IGFBP_N_2"/>
    <property type="match status" value="1"/>
</dbReference>
<dbReference type="InterPro" id="IPR011390">
    <property type="entry name" value="IGFBP_rP_mac25"/>
</dbReference>
<evidence type="ECO:0000256" key="2">
    <source>
        <dbReference type="ARBA" id="ARBA00022525"/>
    </source>
</evidence>
<evidence type="ECO:0000256" key="4">
    <source>
        <dbReference type="ARBA" id="ARBA00023157"/>
    </source>
</evidence>
<keyword evidence="4" id="KW-1015">Disulfide bond</keyword>
<evidence type="ECO:0000256" key="3">
    <source>
        <dbReference type="ARBA" id="ARBA00022729"/>
    </source>
</evidence>
<sequence>MWILCTQCTFSGGSPTLLFLLITWTVLWDIVWNFQCPPCHRLHCSPRRASKLQCKGGVTTGVCGCCPVCAKQEGEECGGHYAYRGKCDRNLDCVLTTTTSAVISSTHTLQTEPVGICKKMTKKPARGHQADATFVEFCRPPCTAEFCSHHPRAVCSASEVVEVINECQGRCQHTSCSACSFQHVPNCPKCRKNDFRCIKKFGKCIRKQACSVRKKTCKFSFKQVANQTSGKFLCKLPGCL</sequence>
<dbReference type="Gene3D" id="4.10.40.20">
    <property type="match status" value="1"/>
</dbReference>
<dbReference type="AlphaFoldDB" id="A0AAD8BGM2"/>